<dbReference type="InterPro" id="IPR021301">
    <property type="entry name" value="DUF2779"/>
</dbReference>
<dbReference type="eggNOG" id="COG2251">
    <property type="taxonomic scope" value="Bacteria"/>
</dbReference>
<accession>N9VBE6</accession>
<dbReference type="EMBL" id="AORI01000011">
    <property type="protein sequence ID" value="ENY68706.1"/>
    <property type="molecule type" value="Genomic_DNA"/>
</dbReference>
<sequence length="703" mass="83056">MKIKKDLYSFNDFLIANTTRPWFIFNDADDILLDENPNSFNAKLDESFDAENLLEEHFDLLDFKIEQIDEIFNTFIVKYLNKNEKEKLNSLSIYEKIEYLKEEIKSNSVLKKSIDTNDIKKNIEYLFELFQTLEMFSNGLDELEKQAISFLIDFYKEKENLDDSQIKFISNKQTSKNKISETIQALKDGYKLIINPLFEYQNCFTKVLFFDARNNFFGNLNYSNKTKKRNILKAYYDYSIIKNYFDINEIFILKPKYLKKKNQKKGKLEFLLTKYSSQSKSGYAISPEKRATLSEDEINALYVSDPNFAYSSSRIKTNNLSLLEHVKSEMVYANYNFIDKKIGNFESKNSIYTCSFKEFLYLIENNKNLETDWKVTIDDFIDNFGANKFFPKIFAKSYPNYQFGSKKILKAIAGIDLNLGSLKENLIKEFYDLNLIAINPKIEEIFEYKVINDMEKNIAWFDFEGVTLPYPIIDGVANWSQIISQTSIIKTKGNEIYESNDYVYDPLTFNLDTYKKIVDDLYDENISYYIIYNISYERSRLNEIKDSLFLYYKKNELSYEEYLVYVKKIDFIVERLVDLCNFFKGYGLKYFVHDRIINLGEINGASSIKKIEFFVTQNNLGKFLKHNIIPYAKLDVKNGAAALLIATTRALNVIRENEWNKKTIELKKYCHNDVMAMLMTADLIKYLMQNKDEYFNNWNKYDC</sequence>
<dbReference type="RefSeq" id="WP_004424949.1">
    <property type="nucleotide sequence ID" value="NZ_AORI01000011.1"/>
</dbReference>
<dbReference type="Proteomes" id="UP000013131">
    <property type="component" value="Unassembled WGS sequence"/>
</dbReference>
<dbReference type="STRING" id="1188233.MAU_5040"/>
<evidence type="ECO:0000313" key="3">
    <source>
        <dbReference type="Proteomes" id="UP000013131"/>
    </source>
</evidence>
<evidence type="ECO:0000259" key="1">
    <source>
        <dbReference type="Pfam" id="PF11074"/>
    </source>
</evidence>
<dbReference type="NCBIfam" id="NF045869">
    <property type="entry name" value="UU173_fam"/>
    <property type="match status" value="1"/>
</dbReference>
<gene>
    <name evidence="2" type="ORF">MAU_5040</name>
</gene>
<feature type="domain" description="DUF2779" evidence="1">
    <location>
        <begin position="460"/>
        <end position="586"/>
    </location>
</feature>
<dbReference type="Pfam" id="PF11074">
    <property type="entry name" value="DUF2779"/>
    <property type="match status" value="1"/>
</dbReference>
<keyword evidence="3" id="KW-1185">Reference proteome</keyword>
<dbReference type="AlphaFoldDB" id="N9VBE6"/>
<reference evidence="2 3" key="1">
    <citation type="journal article" date="2013" name="Genome Announc.">
        <title>Draft Genome Sequences of Mycoplasma auris and Mycoplasma yeatsii, Two Species of the Ear Canal of Caprinae.</title>
        <authorList>
            <person name="Dordet-Frisoni E."/>
            <person name="Baranowski E."/>
            <person name="Barre A."/>
            <person name="Blanchard A."/>
            <person name="Breton M."/>
            <person name="Couture C."/>
            <person name="Dupuy V."/>
            <person name="Gaurivaud P."/>
            <person name="Jacob D."/>
            <person name="Lemaitre C."/>
            <person name="Manso-Silvan L."/>
            <person name="Nikolski M."/>
            <person name="Nouvel L.X."/>
            <person name="Poumarat F."/>
            <person name="Sirand-Pugnet P."/>
            <person name="Thebault P."/>
            <person name="Theil S."/>
            <person name="Thiaucourt F."/>
            <person name="Citti C."/>
            <person name="Tardy F."/>
        </authorList>
    </citation>
    <scope>NUCLEOTIDE SEQUENCE [LARGE SCALE GENOMIC DNA]</scope>
    <source>
        <strain evidence="2 3">15026</strain>
    </source>
</reference>
<dbReference type="OrthoDB" id="9783873at2"/>
<protein>
    <recommendedName>
        <fullName evidence="1">DUF2779 domain-containing protein</fullName>
    </recommendedName>
</protein>
<organism evidence="2 3">
    <name type="scientific">Metamycoplasma auris 15026</name>
    <dbReference type="NCBI Taxonomy" id="1188233"/>
    <lineage>
        <taxon>Bacteria</taxon>
        <taxon>Bacillati</taxon>
        <taxon>Mycoplasmatota</taxon>
        <taxon>Mycoplasmoidales</taxon>
        <taxon>Metamycoplasmataceae</taxon>
        <taxon>Metamycoplasma</taxon>
    </lineage>
</organism>
<name>N9VBE6_9BACT</name>
<comment type="caution">
    <text evidence="2">The sequence shown here is derived from an EMBL/GenBank/DDBJ whole genome shotgun (WGS) entry which is preliminary data.</text>
</comment>
<evidence type="ECO:0000313" key="2">
    <source>
        <dbReference type="EMBL" id="ENY68706.1"/>
    </source>
</evidence>
<dbReference type="PATRIC" id="fig|1188233.3.peg.488"/>
<proteinExistence type="predicted"/>